<comment type="caution">
    <text evidence="1">The sequence shown here is derived from an EMBL/GenBank/DDBJ whole genome shotgun (WGS) entry which is preliminary data.</text>
</comment>
<dbReference type="EMBL" id="MKQR01000016">
    <property type="protein sequence ID" value="OLR92405.1"/>
    <property type="molecule type" value="Genomic_DNA"/>
</dbReference>
<name>A0A1Q9LK91_9PSEU</name>
<dbReference type="Proteomes" id="UP000186040">
    <property type="component" value="Unassembled WGS sequence"/>
</dbReference>
<accession>A0A1Q9LK91</accession>
<dbReference type="STRING" id="1193682.BJP25_20170"/>
<dbReference type="RefSeq" id="WP_075975548.1">
    <property type="nucleotide sequence ID" value="NZ_MKQR01000016.1"/>
</dbReference>
<evidence type="ECO:0000313" key="2">
    <source>
        <dbReference type="Proteomes" id="UP000186040"/>
    </source>
</evidence>
<sequence length="361" mass="38913">MTTAEREPDELADDELPDELTEVMDQLVAVANECWGTQALFRLLDPTKTEWQGLRAEGEHFVDVDGVLGVLDLNRRAFLPDDLVLLTERLRERLAAALADTPLAVGDRTAVVDWGTVEIVEGQEQPSATIAATATSVPEADEAFYRLTLLTDPEGGVQVTAHERVGGAEEDAADGSAEGSAEGGGVDGDYLNAYYGSDPLPFDGIGLVVDWSTWAPDQVADGGLIGSPVTGRDHEEREYDLYVWFGPETGAQIVSAEPRAAAAGAAEVDPRAYFATEVEPQLRAHCADRGRALEAAGGERFDVSRWIDGDGDYQPEFLDHDGTRFVVSLRATLLGEDEREVRARLSLAALDDVRVEGLDSV</sequence>
<evidence type="ECO:0000313" key="1">
    <source>
        <dbReference type="EMBL" id="OLR92405.1"/>
    </source>
</evidence>
<keyword evidence="2" id="KW-1185">Reference proteome</keyword>
<dbReference type="AlphaFoldDB" id="A0A1Q9LK91"/>
<organism evidence="1 2">
    <name type="scientific">Actinokineospora bangkokensis</name>
    <dbReference type="NCBI Taxonomy" id="1193682"/>
    <lineage>
        <taxon>Bacteria</taxon>
        <taxon>Bacillati</taxon>
        <taxon>Actinomycetota</taxon>
        <taxon>Actinomycetes</taxon>
        <taxon>Pseudonocardiales</taxon>
        <taxon>Pseudonocardiaceae</taxon>
        <taxon>Actinokineospora</taxon>
    </lineage>
</organism>
<proteinExistence type="predicted"/>
<reference evidence="1 2" key="1">
    <citation type="submission" date="2016-10" db="EMBL/GenBank/DDBJ databases">
        <title>The Draft Genome Sequence of Actinokineospora bangkokensis 44EHWT reveals the biosynthetic pathway of antifungal compounds Thailandins with unusual extender unit butylmalonyl-CoA.</title>
        <authorList>
            <person name="Greule A."/>
            <person name="Intra B."/>
            <person name="Flemming S."/>
            <person name="Rommel M.G."/>
            <person name="Panbangred W."/>
            <person name="Bechthold A."/>
        </authorList>
    </citation>
    <scope>NUCLEOTIDE SEQUENCE [LARGE SCALE GENOMIC DNA]</scope>
    <source>
        <strain evidence="1 2">44EHW</strain>
    </source>
</reference>
<protein>
    <submittedName>
        <fullName evidence="1">Uncharacterized protein</fullName>
    </submittedName>
</protein>
<gene>
    <name evidence="1" type="ORF">BJP25_20170</name>
</gene>